<evidence type="ECO:0000256" key="2">
    <source>
        <dbReference type="ARBA" id="ARBA00010990"/>
    </source>
</evidence>
<dbReference type="HOGENOM" id="CLU_057011_2_3_3"/>
<dbReference type="Proteomes" id="UP000008204">
    <property type="component" value="Chromosome"/>
</dbReference>
<dbReference type="InterPro" id="IPR037143">
    <property type="entry name" value="4-PPantetheinyl_Trfase_dom_sf"/>
</dbReference>
<feature type="domain" description="4'-phosphopantetheinyl transferase" evidence="6">
    <location>
        <begin position="120"/>
        <end position="196"/>
    </location>
</feature>
<dbReference type="GO" id="GO:0006633">
    <property type="term" value="P:fatty acid biosynthetic process"/>
    <property type="evidence" value="ECO:0007669"/>
    <property type="project" value="InterPro"/>
</dbReference>
<dbReference type="Pfam" id="PF22624">
    <property type="entry name" value="AASDHPPT_N"/>
    <property type="match status" value="1"/>
</dbReference>
<dbReference type="InterPro" id="IPR008278">
    <property type="entry name" value="4-PPantetheinyl_Trfase_dom"/>
</dbReference>
<evidence type="ECO:0000256" key="5">
    <source>
        <dbReference type="ARBA" id="ARBA00022842"/>
    </source>
</evidence>
<keyword evidence="4" id="KW-0479">Metal-binding</keyword>
<dbReference type="STRING" id="41431.PCC8801_0477"/>
<evidence type="ECO:0000256" key="4">
    <source>
        <dbReference type="ARBA" id="ARBA00022723"/>
    </source>
</evidence>
<dbReference type="RefSeq" id="WP_012593850.1">
    <property type="nucleotide sequence ID" value="NC_011726.1"/>
</dbReference>
<name>B7JVK2_RIPO1</name>
<dbReference type="EMBL" id="CP001287">
    <property type="protein sequence ID" value="ACK64573.1"/>
    <property type="molecule type" value="Genomic_DNA"/>
</dbReference>
<protein>
    <submittedName>
        <fullName evidence="8">4'-phosphopantetheinyl transferase</fullName>
    </submittedName>
</protein>
<dbReference type="InterPro" id="IPR004568">
    <property type="entry name" value="Ppantetheine-prot_Trfase_dom"/>
</dbReference>
<comment type="cofactor">
    <cofactor evidence="1">
        <name>Mg(2+)</name>
        <dbReference type="ChEBI" id="CHEBI:18420"/>
    </cofactor>
</comment>
<sequence length="238" mass="27256">MWNNPPKNLALTSSEIAVWKMNLNLSSTEVQKRLTLLNSEEQSKAKRFHFEQHQRRFIVARSTLKMILGQYLNIAPQTIEFEYSSRGKPRLSDHLSGDKIQFNTSHSEELAIYAITCDRPIGVDVEYIRTIKDAKHLAQRFFTPQEYEQISPLSSPDLEKAFFQLWTAKEAYLKATGEGIAGGLDQVEVCLTPPLKLINLPQNQSRVNWTISSFMPHPNYQGAVVVQGDCLNINYWQL</sequence>
<feature type="domain" description="4'-phosphopantetheinyl transferase N-terminal" evidence="7">
    <location>
        <begin position="27"/>
        <end position="114"/>
    </location>
</feature>
<comment type="similarity">
    <text evidence="2">Belongs to the P-Pant transferase superfamily. Gsp/Sfp/HetI/AcpT family.</text>
</comment>
<dbReference type="OrthoDB" id="9808281at2"/>
<keyword evidence="3 8" id="KW-0808">Transferase</keyword>
<organism evidence="8 9">
    <name type="scientific">Rippkaea orientalis (strain PCC 8801 / RF-1)</name>
    <name type="common">Cyanothece sp. (strain PCC 8801)</name>
    <dbReference type="NCBI Taxonomy" id="41431"/>
    <lineage>
        <taxon>Bacteria</taxon>
        <taxon>Bacillati</taxon>
        <taxon>Cyanobacteriota</taxon>
        <taxon>Cyanophyceae</taxon>
        <taxon>Oscillatoriophycideae</taxon>
        <taxon>Chroococcales</taxon>
        <taxon>Aphanothecaceae</taxon>
        <taxon>Rippkaea</taxon>
        <taxon>Rippkaea orientalis</taxon>
    </lineage>
</organism>
<dbReference type="AlphaFoldDB" id="B7JVK2"/>
<dbReference type="GO" id="GO:0005829">
    <property type="term" value="C:cytosol"/>
    <property type="evidence" value="ECO:0007669"/>
    <property type="project" value="TreeGrafter"/>
</dbReference>
<dbReference type="eggNOG" id="COG2091">
    <property type="taxonomic scope" value="Bacteria"/>
</dbReference>
<evidence type="ECO:0000256" key="3">
    <source>
        <dbReference type="ARBA" id="ARBA00022679"/>
    </source>
</evidence>
<reference evidence="9" key="1">
    <citation type="journal article" date="2011" name="MBio">
        <title>Novel metabolic attributes of the genus Cyanothece, comprising a group of unicellular nitrogen-fixing Cyanobacteria.</title>
        <authorList>
            <person name="Bandyopadhyay A."/>
            <person name="Elvitigala T."/>
            <person name="Welsh E."/>
            <person name="Stockel J."/>
            <person name="Liberton M."/>
            <person name="Min H."/>
            <person name="Sherman L.A."/>
            <person name="Pakrasi H.B."/>
        </authorList>
    </citation>
    <scope>NUCLEOTIDE SEQUENCE [LARGE SCALE GENOMIC DNA]</scope>
    <source>
        <strain evidence="9">PCC 8801</strain>
    </source>
</reference>
<evidence type="ECO:0000256" key="1">
    <source>
        <dbReference type="ARBA" id="ARBA00001946"/>
    </source>
</evidence>
<keyword evidence="9" id="KW-1185">Reference proteome</keyword>
<dbReference type="InterPro" id="IPR055066">
    <property type="entry name" value="AASDHPPT_N"/>
</dbReference>
<accession>B7JVK2</accession>
<dbReference type="InterPro" id="IPR050559">
    <property type="entry name" value="P-Pant_transferase_sf"/>
</dbReference>
<dbReference type="PANTHER" id="PTHR12215:SF10">
    <property type="entry name" value="L-AMINOADIPATE-SEMIALDEHYDE DEHYDROGENASE-PHOSPHOPANTETHEINYL TRANSFERASE"/>
    <property type="match status" value="1"/>
</dbReference>
<dbReference type="KEGG" id="cyp:PCC8801_0477"/>
<proteinExistence type="inferred from homology"/>
<evidence type="ECO:0000313" key="9">
    <source>
        <dbReference type="Proteomes" id="UP000008204"/>
    </source>
</evidence>
<dbReference type="SUPFAM" id="SSF56214">
    <property type="entry name" value="4'-phosphopantetheinyl transferase"/>
    <property type="match status" value="2"/>
</dbReference>
<dbReference type="Gene3D" id="3.90.470.20">
    <property type="entry name" value="4'-phosphopantetheinyl transferase domain"/>
    <property type="match status" value="2"/>
</dbReference>
<dbReference type="GO" id="GO:0000287">
    <property type="term" value="F:magnesium ion binding"/>
    <property type="evidence" value="ECO:0007669"/>
    <property type="project" value="InterPro"/>
</dbReference>
<evidence type="ECO:0000259" key="7">
    <source>
        <dbReference type="Pfam" id="PF22624"/>
    </source>
</evidence>
<dbReference type="Pfam" id="PF01648">
    <property type="entry name" value="ACPS"/>
    <property type="match status" value="1"/>
</dbReference>
<evidence type="ECO:0000259" key="6">
    <source>
        <dbReference type="Pfam" id="PF01648"/>
    </source>
</evidence>
<keyword evidence="5" id="KW-0460">Magnesium</keyword>
<gene>
    <name evidence="8" type="ordered locus">PCC8801_0477</name>
</gene>
<dbReference type="GO" id="GO:0019878">
    <property type="term" value="P:lysine biosynthetic process via aminoadipic acid"/>
    <property type="evidence" value="ECO:0007669"/>
    <property type="project" value="TreeGrafter"/>
</dbReference>
<dbReference type="GO" id="GO:0008897">
    <property type="term" value="F:holo-[acyl-carrier-protein] synthase activity"/>
    <property type="evidence" value="ECO:0007669"/>
    <property type="project" value="InterPro"/>
</dbReference>
<dbReference type="NCBIfam" id="TIGR00556">
    <property type="entry name" value="pantethn_trn"/>
    <property type="match status" value="1"/>
</dbReference>
<dbReference type="PANTHER" id="PTHR12215">
    <property type="entry name" value="PHOSPHOPANTETHEINE TRANSFERASE"/>
    <property type="match status" value="1"/>
</dbReference>
<evidence type="ECO:0000313" key="8">
    <source>
        <dbReference type="EMBL" id="ACK64573.1"/>
    </source>
</evidence>